<dbReference type="Gene3D" id="3.60.15.10">
    <property type="entry name" value="Ribonuclease Z/Hydroxyacylglutathione hydrolase-like"/>
    <property type="match status" value="1"/>
</dbReference>
<evidence type="ECO:0000313" key="3">
    <source>
        <dbReference type="EMBL" id="OHA14085.1"/>
    </source>
</evidence>
<keyword evidence="1" id="KW-1133">Transmembrane helix</keyword>
<dbReference type="InterPro" id="IPR052159">
    <property type="entry name" value="Competence_DNA_uptake"/>
</dbReference>
<dbReference type="SUPFAM" id="SSF56281">
    <property type="entry name" value="Metallo-hydrolase/oxidoreductase"/>
    <property type="match status" value="1"/>
</dbReference>
<dbReference type="Proteomes" id="UP000178302">
    <property type="component" value="Unassembled WGS sequence"/>
</dbReference>
<dbReference type="CDD" id="cd07731">
    <property type="entry name" value="ComA-like_MBL-fold"/>
    <property type="match status" value="1"/>
</dbReference>
<organism evidence="3 4">
    <name type="scientific">Candidatus Tagabacteria bacterium RIFCSPLOWO2_01_FULL_39_11</name>
    <dbReference type="NCBI Taxonomy" id="1802295"/>
    <lineage>
        <taxon>Bacteria</taxon>
        <taxon>Candidatus Tagaibacteriota</taxon>
    </lineage>
</organism>
<accession>A0A1G2LR25</accession>
<dbReference type="InterPro" id="IPR035681">
    <property type="entry name" value="ComA-like_MBL"/>
</dbReference>
<dbReference type="PANTHER" id="PTHR30619">
    <property type="entry name" value="DNA INTERNALIZATION/COMPETENCE PROTEIN COMEC/REC2"/>
    <property type="match status" value="1"/>
</dbReference>
<reference evidence="3 4" key="1">
    <citation type="journal article" date="2016" name="Nat. Commun.">
        <title>Thousands of microbial genomes shed light on interconnected biogeochemical processes in an aquifer system.</title>
        <authorList>
            <person name="Anantharaman K."/>
            <person name="Brown C.T."/>
            <person name="Hug L.A."/>
            <person name="Sharon I."/>
            <person name="Castelle C.J."/>
            <person name="Probst A.J."/>
            <person name="Thomas B.C."/>
            <person name="Singh A."/>
            <person name="Wilkins M.J."/>
            <person name="Karaoz U."/>
            <person name="Brodie E.L."/>
            <person name="Williams K.H."/>
            <person name="Hubbard S.S."/>
            <person name="Banfield J.F."/>
        </authorList>
    </citation>
    <scope>NUCLEOTIDE SEQUENCE [LARGE SCALE GENOMIC DNA]</scope>
</reference>
<dbReference type="InterPro" id="IPR036866">
    <property type="entry name" value="RibonucZ/Hydroxyglut_hydro"/>
</dbReference>
<dbReference type="PANTHER" id="PTHR30619:SF1">
    <property type="entry name" value="RECOMBINATION PROTEIN 2"/>
    <property type="match status" value="1"/>
</dbReference>
<keyword evidence="1" id="KW-0472">Membrane</keyword>
<sequence length="287" mass="31813">MGIGGIAKRYFKSGFFVLLTVAVFFIWYVVFVESRQKLTVAFLDVGQGDAILIDTPGDQQILIDGGLNKQVLAELSKVMPFYDRSIDVVIATHPDQDHISGLLDVLERYEVDFVVEPGVESATAVYEGLENLIGEKGIKKILARRGMKLVLGENAYLLILFPDRDVSGMDTNDASIVAKLVYGNTSFLFTGDSPKKIEEYLVFIDKENLDVDVLKAGHHGSKTSSSESFIGYTSPEYAIISAGENNRYGHPHKEVLDILEKFGAQILRTDELETIIIESDGENIEIR</sequence>
<evidence type="ECO:0000259" key="2">
    <source>
        <dbReference type="SMART" id="SM00849"/>
    </source>
</evidence>
<name>A0A1G2LR25_9BACT</name>
<gene>
    <name evidence="3" type="ORF">A2909_02705</name>
</gene>
<dbReference type="AlphaFoldDB" id="A0A1G2LR25"/>
<dbReference type="InterPro" id="IPR001279">
    <property type="entry name" value="Metallo-B-lactamas"/>
</dbReference>
<evidence type="ECO:0000313" key="4">
    <source>
        <dbReference type="Proteomes" id="UP000178302"/>
    </source>
</evidence>
<dbReference type="SMART" id="SM00849">
    <property type="entry name" value="Lactamase_B"/>
    <property type="match status" value="1"/>
</dbReference>
<dbReference type="Pfam" id="PF00753">
    <property type="entry name" value="Lactamase_B"/>
    <property type="match status" value="1"/>
</dbReference>
<dbReference type="EMBL" id="MHQZ01000017">
    <property type="protein sequence ID" value="OHA14085.1"/>
    <property type="molecule type" value="Genomic_DNA"/>
</dbReference>
<feature type="domain" description="Metallo-beta-lactamase" evidence="2">
    <location>
        <begin position="47"/>
        <end position="244"/>
    </location>
</feature>
<protein>
    <recommendedName>
        <fullName evidence="2">Metallo-beta-lactamase domain-containing protein</fullName>
    </recommendedName>
</protein>
<evidence type="ECO:0000256" key="1">
    <source>
        <dbReference type="SAM" id="Phobius"/>
    </source>
</evidence>
<comment type="caution">
    <text evidence="3">The sequence shown here is derived from an EMBL/GenBank/DDBJ whole genome shotgun (WGS) entry which is preliminary data.</text>
</comment>
<feature type="transmembrane region" description="Helical" evidence="1">
    <location>
        <begin position="12"/>
        <end position="30"/>
    </location>
</feature>
<proteinExistence type="predicted"/>
<keyword evidence="1" id="KW-0812">Transmembrane</keyword>